<dbReference type="VEuPathDB" id="FungiDB:AAP_01830"/>
<evidence type="ECO:0000313" key="1">
    <source>
        <dbReference type="EMBL" id="KZZ94530.1"/>
    </source>
</evidence>
<dbReference type="EMBL" id="AZGZ01000006">
    <property type="protein sequence ID" value="KZZ94530.1"/>
    <property type="molecule type" value="Genomic_DNA"/>
</dbReference>
<comment type="caution">
    <text evidence="1">The sequence shown here is derived from an EMBL/GenBank/DDBJ whole genome shotgun (WGS) entry which is preliminary data.</text>
</comment>
<keyword evidence="2" id="KW-1185">Reference proteome</keyword>
<dbReference type="AlphaFoldDB" id="A0A166P5P3"/>
<dbReference type="OrthoDB" id="4188664at2759"/>
<evidence type="ECO:0000313" key="2">
    <source>
        <dbReference type="Proteomes" id="UP000242877"/>
    </source>
</evidence>
<protein>
    <submittedName>
        <fullName evidence="1">Uncharacterized protein</fullName>
    </submittedName>
</protein>
<name>A0A166P5P3_9EURO</name>
<sequence>MTPTRRLFVDMQVTRKRLDSVDGVDGSEKRIKTDSINHFNHTSFDDDLNADAISSISSLASISSLSDDEVTPNTTFQDDSLCTVDTKPASTGPANALNEKPRPINELPRLIMIHATVDGDTSIKTAQTLDTSKRTAQHILTKFWKTPYPPATVDYRKRCRRIHGTRCVNAVMGHIAPDSLVKAPGSGCYRCESGKGPFTTCVVHPYPTFARSVGACTGCLFDGVGARCSLAESTCHETSSGSQWRKDVGYVSHVRNAGKLIQSSGGPRLPDDNMTVEDREELVSEALLWARYVKMWSEECPLMKSRKKA</sequence>
<accession>A0A166P5P3</accession>
<dbReference type="InterPro" id="IPR022190">
    <property type="entry name" value="DUF3716"/>
</dbReference>
<dbReference type="Proteomes" id="UP000242877">
    <property type="component" value="Unassembled WGS sequence"/>
</dbReference>
<gene>
    <name evidence="1" type="ORF">AAP_01830</name>
</gene>
<proteinExistence type="predicted"/>
<dbReference type="Pfam" id="PF12511">
    <property type="entry name" value="DUF3716"/>
    <property type="match status" value="1"/>
</dbReference>
<organism evidence="1 2">
    <name type="scientific">Ascosphaera apis ARSEF 7405</name>
    <dbReference type="NCBI Taxonomy" id="392613"/>
    <lineage>
        <taxon>Eukaryota</taxon>
        <taxon>Fungi</taxon>
        <taxon>Dikarya</taxon>
        <taxon>Ascomycota</taxon>
        <taxon>Pezizomycotina</taxon>
        <taxon>Eurotiomycetes</taxon>
        <taxon>Eurotiomycetidae</taxon>
        <taxon>Onygenales</taxon>
        <taxon>Ascosphaeraceae</taxon>
        <taxon>Ascosphaera</taxon>
    </lineage>
</organism>
<reference evidence="1 2" key="1">
    <citation type="journal article" date="2016" name="Genome Biol. Evol.">
        <title>Divergent and convergent evolution of fungal pathogenicity.</title>
        <authorList>
            <person name="Shang Y."/>
            <person name="Xiao G."/>
            <person name="Zheng P."/>
            <person name="Cen K."/>
            <person name="Zhan S."/>
            <person name="Wang C."/>
        </authorList>
    </citation>
    <scope>NUCLEOTIDE SEQUENCE [LARGE SCALE GENOMIC DNA]</scope>
    <source>
        <strain evidence="1 2">ARSEF 7405</strain>
    </source>
</reference>